<accession>A0A291HNK6</accession>
<sequence length="78" mass="8703">MTINHALQNQVRKAKRWLAKRGVTVTEVRAAPKRAIILVDQPCPELQAGGQEIQQTINGLRSRIWAARLCGCVVVWGE</sequence>
<evidence type="ECO:0000313" key="2">
    <source>
        <dbReference type="Proteomes" id="UP000217763"/>
    </source>
</evidence>
<dbReference type="RefSeq" id="WP_096778925.1">
    <property type="nucleotide sequence ID" value="NZ_CP012621.1"/>
</dbReference>
<proteinExistence type="predicted"/>
<dbReference type="Proteomes" id="UP000217763">
    <property type="component" value="Chromosome"/>
</dbReference>
<evidence type="ECO:0000313" key="1">
    <source>
        <dbReference type="EMBL" id="ATG73651.1"/>
    </source>
</evidence>
<name>A0A291HNK6_9GAMM</name>
<organism evidence="1 2">
    <name type="scientific">Zobellella denitrificans</name>
    <dbReference type="NCBI Taxonomy" id="347534"/>
    <lineage>
        <taxon>Bacteria</taxon>
        <taxon>Pseudomonadati</taxon>
        <taxon>Pseudomonadota</taxon>
        <taxon>Gammaproteobacteria</taxon>
        <taxon>Aeromonadales</taxon>
        <taxon>Aeromonadaceae</taxon>
        <taxon>Zobellella</taxon>
    </lineage>
</organism>
<dbReference type="EMBL" id="CP012621">
    <property type="protein sequence ID" value="ATG73651.1"/>
    <property type="molecule type" value="Genomic_DNA"/>
</dbReference>
<reference evidence="2" key="1">
    <citation type="submission" date="2015-09" db="EMBL/GenBank/DDBJ databases">
        <authorList>
            <person name="Shao Z."/>
            <person name="Wang L."/>
        </authorList>
    </citation>
    <scope>NUCLEOTIDE SEQUENCE [LARGE SCALE GENOMIC DNA]</scope>
    <source>
        <strain evidence="2">F13-1</strain>
    </source>
</reference>
<dbReference type="KEGG" id="zdf:AN401_07100"/>
<keyword evidence="2" id="KW-1185">Reference proteome</keyword>
<gene>
    <name evidence="1" type="ORF">AN401_07100</name>
</gene>
<protein>
    <submittedName>
        <fullName evidence="1">Uncharacterized protein</fullName>
    </submittedName>
</protein>
<dbReference type="AlphaFoldDB" id="A0A291HNK6"/>